<keyword evidence="2" id="KW-1185">Reference proteome</keyword>
<name>A0A5J6SMX9_9BACI</name>
<dbReference type="OrthoDB" id="2972394at2"/>
<evidence type="ECO:0000313" key="1">
    <source>
        <dbReference type="EMBL" id="QFF99258.1"/>
    </source>
</evidence>
<dbReference type="Proteomes" id="UP000325517">
    <property type="component" value="Chromosome"/>
</dbReference>
<gene>
    <name evidence="1" type="ORF">PB01_10690</name>
</gene>
<evidence type="ECO:0008006" key="3">
    <source>
        <dbReference type="Google" id="ProtNLM"/>
    </source>
</evidence>
<dbReference type="EMBL" id="CP031223">
    <property type="protein sequence ID" value="QFF99258.1"/>
    <property type="molecule type" value="Genomic_DNA"/>
</dbReference>
<organism evidence="1 2">
    <name type="scientific">Psychrobacillus glaciei</name>
    <dbReference type="NCBI Taxonomy" id="2283160"/>
    <lineage>
        <taxon>Bacteria</taxon>
        <taxon>Bacillati</taxon>
        <taxon>Bacillota</taxon>
        <taxon>Bacilli</taxon>
        <taxon>Bacillales</taxon>
        <taxon>Bacillaceae</taxon>
        <taxon>Psychrobacillus</taxon>
    </lineage>
</organism>
<dbReference type="RefSeq" id="WP_151700184.1">
    <property type="nucleotide sequence ID" value="NZ_CP031223.1"/>
</dbReference>
<protein>
    <recommendedName>
        <fullName evidence="3">DUF4352 domain-containing protein</fullName>
    </recommendedName>
</protein>
<accession>A0A5J6SMX9</accession>
<proteinExistence type="predicted"/>
<dbReference type="KEGG" id="psyo:PB01_10690"/>
<dbReference type="AlphaFoldDB" id="A0A5J6SMX9"/>
<reference evidence="1 2" key="1">
    <citation type="submission" date="2018-07" db="EMBL/GenBank/DDBJ databases">
        <title>Complete genome sequence of Psychrobacillus sp. PB01, isolated from iceberg, and comparative genome analysis of Psychrobacillus strains.</title>
        <authorList>
            <person name="Lee P.C."/>
        </authorList>
    </citation>
    <scope>NUCLEOTIDE SEQUENCE [LARGE SCALE GENOMIC DNA]</scope>
    <source>
        <strain evidence="1 2">PB01</strain>
    </source>
</reference>
<sequence length="79" mass="8851">MTIEINNSSKQVITDLNFFFAFESAHVYQDLGKINKLEPGETTSLYSPLIKGTGNDRSLFFQYPVNITEIAVESLAYVA</sequence>
<evidence type="ECO:0000313" key="2">
    <source>
        <dbReference type="Proteomes" id="UP000325517"/>
    </source>
</evidence>